<dbReference type="SUPFAM" id="SSF53850">
    <property type="entry name" value="Periplasmic binding protein-like II"/>
    <property type="match status" value="1"/>
</dbReference>
<dbReference type="PANTHER" id="PTHR43649:SF12">
    <property type="entry name" value="DIACETYLCHITOBIOSE BINDING PROTEIN DASA"/>
    <property type="match status" value="1"/>
</dbReference>
<feature type="chain" id="PRO_5023042185" evidence="1">
    <location>
        <begin position="30"/>
        <end position="547"/>
    </location>
</feature>
<proteinExistence type="predicted"/>
<dbReference type="PANTHER" id="PTHR43649">
    <property type="entry name" value="ARABINOSE-BINDING PROTEIN-RELATED"/>
    <property type="match status" value="1"/>
</dbReference>
<sequence>MTAAPPTRRRYTRTAAAASFAAVLSLVLAACGGGGSDTDPDASGGAGDGETPNVSIMVIKHPLTKPMADMAWVKQLEEEAGVTITWEEVSADWDQKKNPMLAAGDVPDLIIGNNAITDADLATFGSLFEDLSDDMDALPNVQAMFDEVDGAQAMATFNDAEKSVPSYKKFWPTAITHQYINQQWLDALGLDMPTTWDELFDVLVAFKELDPNGNGQADEIPFDFAPVGTTGFGYFQPSALLGLTGMQIVGGGGGGYFLEDGEVKNFFVDERYRDVVEFLNRCWQAGLISADAFTQDYSTYQSVARGTGDTARVGFSWGWSGSDRFGPGVYEQYTAMAPLLQEEGQSAPVRWSYDFENLTRNHVTMSADPSDKDAVLRVINAFYSPDISIQVLFGDIGPNVEKVSDTEYKVLPPADANLDPSTWKWTSSLADNGPIFIRESMEVEPPTDLAEAVENAVPLAPAFEDLDIDKDVFPSLFLKLSAADQSTSAVNQTAIDGITMPAFAQWVTSGGATDGWNSYVSQVEGAGIQANLDILQTYYDDYIASKS</sequence>
<feature type="signal peptide" evidence="1">
    <location>
        <begin position="1"/>
        <end position="29"/>
    </location>
</feature>
<reference evidence="2 3" key="1">
    <citation type="submission" date="2019-06" db="EMBL/GenBank/DDBJ databases">
        <title>Draft genome sequence of Miniimonas arenae KCTC 19750T isolated from sea sand.</title>
        <authorList>
            <person name="Park S.-J."/>
        </authorList>
    </citation>
    <scope>NUCLEOTIDE SEQUENCE [LARGE SCALE GENOMIC DNA]</scope>
    <source>
        <strain evidence="2 3">KCTC 19750</strain>
    </source>
</reference>
<protein>
    <submittedName>
        <fullName evidence="2">Extracellular solute-binding protein</fullName>
    </submittedName>
</protein>
<dbReference type="RefSeq" id="WP_139986114.1">
    <property type="nucleotide sequence ID" value="NZ_VENP01000007.1"/>
</dbReference>
<accession>A0A5C5BG96</accession>
<keyword evidence="1" id="KW-0732">Signal</keyword>
<dbReference type="Gene3D" id="3.40.190.10">
    <property type="entry name" value="Periplasmic binding protein-like II"/>
    <property type="match status" value="2"/>
</dbReference>
<dbReference type="InterPro" id="IPR050490">
    <property type="entry name" value="Bact_solute-bd_prot1"/>
</dbReference>
<gene>
    <name evidence="2" type="ORF">FH969_03415</name>
</gene>
<dbReference type="OrthoDB" id="3225049at2"/>
<dbReference type="AlphaFoldDB" id="A0A5C5BG96"/>
<evidence type="ECO:0000256" key="1">
    <source>
        <dbReference type="SAM" id="SignalP"/>
    </source>
</evidence>
<name>A0A5C5BG96_9MICO</name>
<evidence type="ECO:0000313" key="2">
    <source>
        <dbReference type="EMBL" id="TNU76433.1"/>
    </source>
</evidence>
<dbReference type="Proteomes" id="UP000313849">
    <property type="component" value="Unassembled WGS sequence"/>
</dbReference>
<keyword evidence="3" id="KW-1185">Reference proteome</keyword>
<organism evidence="2 3">
    <name type="scientific">Miniimonas arenae</name>
    <dbReference type="NCBI Taxonomy" id="676201"/>
    <lineage>
        <taxon>Bacteria</taxon>
        <taxon>Bacillati</taxon>
        <taxon>Actinomycetota</taxon>
        <taxon>Actinomycetes</taxon>
        <taxon>Micrococcales</taxon>
        <taxon>Beutenbergiaceae</taxon>
        <taxon>Miniimonas</taxon>
    </lineage>
</organism>
<evidence type="ECO:0000313" key="3">
    <source>
        <dbReference type="Proteomes" id="UP000313849"/>
    </source>
</evidence>
<dbReference type="EMBL" id="VENP01000007">
    <property type="protein sequence ID" value="TNU76433.1"/>
    <property type="molecule type" value="Genomic_DNA"/>
</dbReference>
<comment type="caution">
    <text evidence="2">The sequence shown here is derived from an EMBL/GenBank/DDBJ whole genome shotgun (WGS) entry which is preliminary data.</text>
</comment>